<protein>
    <submittedName>
        <fullName evidence="1">Alpha-methylacyl-CoA racemase</fullName>
        <ecNumber evidence="1">5.1.99.4</ecNumber>
    </submittedName>
    <submittedName>
        <fullName evidence="2">Crotonobetainyl-CoA:carnitine CoA-transferase CaiB</fullName>
    </submittedName>
</protein>
<evidence type="ECO:0000313" key="1">
    <source>
        <dbReference type="EMBL" id="KPQ08666.1"/>
    </source>
</evidence>
<dbReference type="STRING" id="1653334.GA0071312_2651"/>
<dbReference type="Proteomes" id="UP000050497">
    <property type="component" value="Unassembled WGS sequence"/>
</dbReference>
<dbReference type="GO" id="GO:0008111">
    <property type="term" value="F:alpha-methylacyl-CoA racemase activity"/>
    <property type="evidence" value="ECO:0007669"/>
    <property type="project" value="UniProtKB-EC"/>
</dbReference>
<gene>
    <name evidence="1" type="primary">mcr</name>
    <name evidence="2" type="ORF">GA0071312_2651</name>
    <name evidence="1" type="ORF">HLUCCO17_17470</name>
</gene>
<dbReference type="PATRIC" id="fig|1653334.4.peg.2774"/>
<dbReference type="EC" id="5.1.99.4" evidence="1"/>
<dbReference type="Pfam" id="PF02515">
    <property type="entry name" value="CoA_transf_3"/>
    <property type="match status" value="1"/>
</dbReference>
<sequence length="390" mass="41576">MQNDALPLDGITVVDLSTLLPGPLASLMLAEAGARVIKVERPGGEDMRHFPPKLGPWSAPFAVLNAGKECITLDLKQEPDRDRLAALIAQADIVIEQFRPGVMARLGLDPAALTERHPGLIYCAVTGYGQDGPRSAEAGHDLNYQALTGLLSLSPGMPEAPTIPPALTADIAGGAMPAVINILLALRRRDLTGRGCRIDIAMADAMFTFAWLALAQGHAHAAGAVEEGGEAQDHGFPGSRDTMLTGASPRYQLYPTADDAFLAVGALEQKFWDSFCDAIALPAPLRSDAEDPVATRLAVHRIIRSRDAAHWRALLEPRDCCCTIVRSLAEARADPHFVARGLFDVAAQMPEAGTGRTIPIATLPIAPGLRRAKDLPRRVMRPGEANDEPG</sequence>
<dbReference type="Gene3D" id="3.40.50.10540">
    <property type="entry name" value="Crotonobetainyl-coa:carnitine coa-transferase, domain 1"/>
    <property type="match status" value="1"/>
</dbReference>
<reference evidence="2 4" key="2">
    <citation type="submission" date="2016-08" db="EMBL/GenBank/DDBJ databases">
        <authorList>
            <person name="Varghese N."/>
            <person name="Submissions Spin"/>
        </authorList>
    </citation>
    <scope>NUCLEOTIDE SEQUENCE [LARGE SCALE GENOMIC DNA]</scope>
    <source>
        <strain evidence="2 4">HL-109</strain>
    </source>
</reference>
<dbReference type="PANTHER" id="PTHR48228:SF5">
    <property type="entry name" value="ALPHA-METHYLACYL-COA RACEMASE"/>
    <property type="match status" value="1"/>
</dbReference>
<dbReference type="RefSeq" id="WP_074445335.1">
    <property type="nucleotide sequence ID" value="NZ_FMBM01000002.1"/>
</dbReference>
<dbReference type="OrthoDB" id="9806585at2"/>
<dbReference type="Proteomes" id="UP000182800">
    <property type="component" value="Unassembled WGS sequence"/>
</dbReference>
<dbReference type="InterPro" id="IPR044855">
    <property type="entry name" value="CoA-Trfase_III_dom3_sf"/>
</dbReference>
<dbReference type="PANTHER" id="PTHR48228">
    <property type="entry name" value="SUCCINYL-COA--D-CITRAMALATE COA-TRANSFERASE"/>
    <property type="match status" value="1"/>
</dbReference>
<dbReference type="InterPro" id="IPR023606">
    <property type="entry name" value="CoA-Trfase_III_dom_1_sf"/>
</dbReference>
<dbReference type="EMBL" id="LJSX01000045">
    <property type="protein sequence ID" value="KPQ08666.1"/>
    <property type="molecule type" value="Genomic_DNA"/>
</dbReference>
<evidence type="ECO:0000313" key="4">
    <source>
        <dbReference type="Proteomes" id="UP000182800"/>
    </source>
</evidence>
<evidence type="ECO:0000313" key="2">
    <source>
        <dbReference type="EMBL" id="SCC81690.1"/>
    </source>
</evidence>
<evidence type="ECO:0000313" key="3">
    <source>
        <dbReference type="Proteomes" id="UP000050497"/>
    </source>
</evidence>
<proteinExistence type="predicted"/>
<organism evidence="1 3">
    <name type="scientific">Saliniramus fredricksonii</name>
    <dbReference type="NCBI Taxonomy" id="1653334"/>
    <lineage>
        <taxon>Bacteria</taxon>
        <taxon>Pseudomonadati</taxon>
        <taxon>Pseudomonadota</taxon>
        <taxon>Alphaproteobacteria</taxon>
        <taxon>Hyphomicrobiales</taxon>
        <taxon>Salinarimonadaceae</taxon>
        <taxon>Saliniramus</taxon>
    </lineage>
</organism>
<dbReference type="EMBL" id="FMBM01000002">
    <property type="protein sequence ID" value="SCC81690.1"/>
    <property type="molecule type" value="Genomic_DNA"/>
</dbReference>
<keyword evidence="4" id="KW-1185">Reference proteome</keyword>
<reference evidence="1 3" key="1">
    <citation type="submission" date="2015-09" db="EMBL/GenBank/DDBJ databases">
        <title>Identification and resolution of microdiversity through metagenomic sequencing of parallel consortia.</title>
        <authorList>
            <person name="Nelson W.C."/>
            <person name="Romine M.F."/>
            <person name="Lindemann S.R."/>
        </authorList>
    </citation>
    <scope>NUCLEOTIDE SEQUENCE [LARGE SCALE GENOMIC DNA]</scope>
    <source>
        <strain evidence="1">HL-109</strain>
    </source>
</reference>
<accession>A0A0N8KDI9</accession>
<dbReference type="AlphaFoldDB" id="A0A0N8KDI9"/>
<comment type="caution">
    <text evidence="1">The sequence shown here is derived from an EMBL/GenBank/DDBJ whole genome shotgun (WGS) entry which is preliminary data.</text>
</comment>
<keyword evidence="1" id="KW-0413">Isomerase</keyword>
<dbReference type="Gene3D" id="3.30.1540.10">
    <property type="entry name" value="formyl-coa transferase, domain 3"/>
    <property type="match status" value="1"/>
</dbReference>
<dbReference type="SUPFAM" id="SSF89796">
    <property type="entry name" value="CoA-transferase family III (CaiB/BaiF)"/>
    <property type="match status" value="1"/>
</dbReference>
<dbReference type="InterPro" id="IPR050509">
    <property type="entry name" value="CoA-transferase_III"/>
</dbReference>
<name>A0A0N8KDI9_9HYPH</name>
<dbReference type="InterPro" id="IPR003673">
    <property type="entry name" value="CoA-Trfase_fam_III"/>
</dbReference>